<sequence length="161" mass="17436">MMRYLLLLLMLLCPATIQAYEPVPTPGLRLVLQARVTVDPAVEVGVSDHGKRRFIPITGGTFTGEGIKGEVMAGGADWQIDRPDGVREIEALYSLRTDDGAVIIVHNKGLSVPDPRYLMTVPAFHAPTGKYEWLNRRIFVGRITPVPGGGAVIISVFAAEG</sequence>
<organism evidence="3 4">
    <name type="scientific">Niveispirillum cyanobacteriorum</name>
    <dbReference type="NCBI Taxonomy" id="1612173"/>
    <lineage>
        <taxon>Bacteria</taxon>
        <taxon>Pseudomonadati</taxon>
        <taxon>Pseudomonadota</taxon>
        <taxon>Alphaproteobacteria</taxon>
        <taxon>Rhodospirillales</taxon>
        <taxon>Azospirillaceae</taxon>
        <taxon>Niveispirillum</taxon>
    </lineage>
</organism>
<dbReference type="PANTHER" id="PTHR37315:SF1">
    <property type="entry name" value="UPF0311 PROTEIN BLR7842"/>
    <property type="match status" value="1"/>
</dbReference>
<evidence type="ECO:0000256" key="1">
    <source>
        <dbReference type="HAMAP-Rule" id="MF_00775"/>
    </source>
</evidence>
<feature type="chain" id="PRO_5014739689" description="UPF0311 protein C0V82_17935" evidence="2">
    <location>
        <begin position="20"/>
        <end position="161"/>
    </location>
</feature>
<dbReference type="Proteomes" id="UP000234752">
    <property type="component" value="Chromosome eg_2"/>
</dbReference>
<evidence type="ECO:0000256" key="2">
    <source>
        <dbReference type="SAM" id="SignalP"/>
    </source>
</evidence>
<dbReference type="InterPro" id="IPR020915">
    <property type="entry name" value="UPF0311"/>
</dbReference>
<proteinExistence type="inferred from homology"/>
<reference evidence="3 4" key="1">
    <citation type="submission" date="2017-12" db="EMBL/GenBank/DDBJ databases">
        <title>Genomes of bacteria within cyanobacterial aggregates.</title>
        <authorList>
            <person name="Cai H."/>
        </authorList>
    </citation>
    <scope>NUCLEOTIDE SEQUENCE [LARGE SCALE GENOMIC DNA]</scope>
    <source>
        <strain evidence="3 4">TH16</strain>
    </source>
</reference>
<gene>
    <name evidence="3" type="ORF">C0V82_17935</name>
</gene>
<dbReference type="Pfam" id="PF11578">
    <property type="entry name" value="DUF3237"/>
    <property type="match status" value="1"/>
</dbReference>
<dbReference type="RefSeq" id="WP_102113814.1">
    <property type="nucleotide sequence ID" value="NZ_BMGN01000006.1"/>
</dbReference>
<feature type="signal peptide" evidence="2">
    <location>
        <begin position="1"/>
        <end position="19"/>
    </location>
</feature>
<evidence type="ECO:0000313" key="3">
    <source>
        <dbReference type="EMBL" id="AUN32273.1"/>
    </source>
</evidence>
<dbReference type="EMBL" id="CP025612">
    <property type="protein sequence ID" value="AUN32273.1"/>
    <property type="molecule type" value="Genomic_DNA"/>
</dbReference>
<keyword evidence="4" id="KW-1185">Reference proteome</keyword>
<dbReference type="HAMAP" id="MF_00775">
    <property type="entry name" value="UPF0311"/>
    <property type="match status" value="1"/>
</dbReference>
<protein>
    <recommendedName>
        <fullName evidence="1">UPF0311 protein C0V82_17935</fullName>
    </recommendedName>
</protein>
<dbReference type="AlphaFoldDB" id="A0A2K9NGR4"/>
<dbReference type="Gene3D" id="2.40.160.20">
    <property type="match status" value="1"/>
</dbReference>
<comment type="similarity">
    <text evidence="1">Belongs to the UPF0311 family.</text>
</comment>
<keyword evidence="2" id="KW-0732">Signal</keyword>
<evidence type="ECO:0000313" key="4">
    <source>
        <dbReference type="Proteomes" id="UP000234752"/>
    </source>
</evidence>
<accession>A0A2K9NGR4</accession>
<dbReference type="PANTHER" id="PTHR37315">
    <property type="entry name" value="UPF0311 PROTEIN BLR7842"/>
    <property type="match status" value="1"/>
</dbReference>
<name>A0A2K9NGR4_9PROT</name>
<dbReference type="OrthoDB" id="5294829at2"/>
<dbReference type="KEGG" id="ncb:C0V82_17935"/>